<evidence type="ECO:0000313" key="3">
    <source>
        <dbReference type="Proteomes" id="UP001140091"/>
    </source>
</evidence>
<dbReference type="Proteomes" id="UP001140091">
    <property type="component" value="Unassembled WGS sequence"/>
</dbReference>
<dbReference type="InterPro" id="IPR052413">
    <property type="entry name" value="SUR7_domain"/>
</dbReference>
<feature type="transmembrane region" description="Helical" evidence="1">
    <location>
        <begin position="235"/>
        <end position="255"/>
    </location>
</feature>
<dbReference type="Gene3D" id="1.20.140.150">
    <property type="match status" value="1"/>
</dbReference>
<keyword evidence="3" id="KW-1185">Reference proteome</keyword>
<feature type="transmembrane region" description="Helical" evidence="1">
    <location>
        <begin position="181"/>
        <end position="204"/>
    </location>
</feature>
<name>A0A9W8JHD0_9AGAR</name>
<evidence type="ECO:0000313" key="2">
    <source>
        <dbReference type="EMBL" id="KAJ2933598.1"/>
    </source>
</evidence>
<dbReference type="Pfam" id="PF06687">
    <property type="entry name" value="SUR7"/>
    <property type="match status" value="1"/>
</dbReference>
<feature type="non-terminal residue" evidence="2">
    <location>
        <position position="1"/>
    </location>
</feature>
<sequence>MRVSMRGEVCIGAASVLSFISLLLLIFVHVAQINTSSVPRSLYMAKLNVSGYGAALEVTLQNEIHGLYTTNASSPLAQGLGLRQYYQFGLYSRCGYLNETAGNCNNHTTGQQFQPFLTLTEDMNPNNYSLIIRNMLPDSDFTNSKYTGQSTKAAYWMILLGTICAALALVTGILKNNYTFCVSTLFAVAGSLLLLIGASIWTVVVNKTQVINDFLLNTRSAGDIPLGITMSSGPAIPLLWGAFAALLLSVVPYMIS</sequence>
<organism evidence="2 3">
    <name type="scientific">Candolleomyces eurysporus</name>
    <dbReference type="NCBI Taxonomy" id="2828524"/>
    <lineage>
        <taxon>Eukaryota</taxon>
        <taxon>Fungi</taxon>
        <taxon>Dikarya</taxon>
        <taxon>Basidiomycota</taxon>
        <taxon>Agaricomycotina</taxon>
        <taxon>Agaricomycetes</taxon>
        <taxon>Agaricomycetidae</taxon>
        <taxon>Agaricales</taxon>
        <taxon>Agaricineae</taxon>
        <taxon>Psathyrellaceae</taxon>
        <taxon>Candolleomyces</taxon>
    </lineage>
</organism>
<feature type="transmembrane region" description="Helical" evidence="1">
    <location>
        <begin position="153"/>
        <end position="174"/>
    </location>
</feature>
<dbReference type="PANTHER" id="PTHR28019:SF2">
    <property type="entry name" value="CELL MEMBRANE PROTEIN YLR413W-RELATED"/>
    <property type="match status" value="1"/>
</dbReference>
<keyword evidence="1" id="KW-1133">Transmembrane helix</keyword>
<dbReference type="GO" id="GO:0031505">
    <property type="term" value="P:fungal-type cell wall organization"/>
    <property type="evidence" value="ECO:0007669"/>
    <property type="project" value="TreeGrafter"/>
</dbReference>
<dbReference type="GO" id="GO:0051285">
    <property type="term" value="C:cell cortex of cell tip"/>
    <property type="evidence" value="ECO:0007669"/>
    <property type="project" value="TreeGrafter"/>
</dbReference>
<reference evidence="2" key="1">
    <citation type="submission" date="2022-06" db="EMBL/GenBank/DDBJ databases">
        <title>Genome Sequence of Candolleomyces eurysporus.</title>
        <authorList>
            <person name="Buettner E."/>
        </authorList>
    </citation>
    <scope>NUCLEOTIDE SEQUENCE</scope>
    <source>
        <strain evidence="2">VTCC 930004</strain>
    </source>
</reference>
<evidence type="ECO:0000256" key="1">
    <source>
        <dbReference type="SAM" id="Phobius"/>
    </source>
</evidence>
<dbReference type="InterPro" id="IPR009571">
    <property type="entry name" value="SUR7/Rim9-like_fungi"/>
</dbReference>
<proteinExistence type="predicted"/>
<comment type="caution">
    <text evidence="2">The sequence shown here is derived from an EMBL/GenBank/DDBJ whole genome shotgun (WGS) entry which is preliminary data.</text>
</comment>
<dbReference type="EMBL" id="JANBPK010000739">
    <property type="protein sequence ID" value="KAJ2933598.1"/>
    <property type="molecule type" value="Genomic_DNA"/>
</dbReference>
<gene>
    <name evidence="2" type="ORF">H1R20_g3487</name>
</gene>
<dbReference type="AlphaFoldDB" id="A0A9W8JHD0"/>
<keyword evidence="1" id="KW-0812">Transmembrane</keyword>
<dbReference type="GO" id="GO:0005886">
    <property type="term" value="C:plasma membrane"/>
    <property type="evidence" value="ECO:0007669"/>
    <property type="project" value="InterPro"/>
</dbReference>
<keyword evidence="1" id="KW-0472">Membrane</keyword>
<dbReference type="OrthoDB" id="3349852at2759"/>
<dbReference type="PANTHER" id="PTHR28019">
    <property type="entry name" value="CELL MEMBRANE PROTEIN YLR413W-RELATED"/>
    <property type="match status" value="1"/>
</dbReference>
<accession>A0A9W8JHD0</accession>
<protein>
    <submittedName>
        <fullName evidence="2">Uncharacterized protein</fullName>
    </submittedName>
</protein>